<keyword evidence="5" id="KW-1185">Reference proteome</keyword>
<accession>A0ABP1D3W1</accession>
<evidence type="ECO:0000313" key="5">
    <source>
        <dbReference type="Proteomes" id="UP001497453"/>
    </source>
</evidence>
<dbReference type="Proteomes" id="UP001497453">
    <property type="component" value="Chromosome 2"/>
</dbReference>
<protein>
    <recommendedName>
        <fullName evidence="3">NAD-dependent epimerase/dehydratase domain-containing protein</fullName>
    </recommendedName>
</protein>
<dbReference type="PANTHER" id="PTHR10366">
    <property type="entry name" value="NAD DEPENDENT EPIMERASE/DEHYDRATASE"/>
    <property type="match status" value="1"/>
</dbReference>
<evidence type="ECO:0000256" key="1">
    <source>
        <dbReference type="ARBA" id="ARBA00023002"/>
    </source>
</evidence>
<dbReference type="InterPro" id="IPR036291">
    <property type="entry name" value="NAD(P)-bd_dom_sf"/>
</dbReference>
<dbReference type="Gene3D" id="3.40.50.720">
    <property type="entry name" value="NAD(P)-binding Rossmann-like Domain"/>
    <property type="match status" value="1"/>
</dbReference>
<organism evidence="4 5">
    <name type="scientific">Somion occarium</name>
    <dbReference type="NCBI Taxonomy" id="3059160"/>
    <lineage>
        <taxon>Eukaryota</taxon>
        <taxon>Fungi</taxon>
        <taxon>Dikarya</taxon>
        <taxon>Basidiomycota</taxon>
        <taxon>Agaricomycotina</taxon>
        <taxon>Agaricomycetes</taxon>
        <taxon>Polyporales</taxon>
        <taxon>Cerrenaceae</taxon>
        <taxon>Somion</taxon>
    </lineage>
</organism>
<evidence type="ECO:0000259" key="3">
    <source>
        <dbReference type="Pfam" id="PF01370"/>
    </source>
</evidence>
<proteinExistence type="inferred from homology"/>
<evidence type="ECO:0000256" key="2">
    <source>
        <dbReference type="ARBA" id="ARBA00023445"/>
    </source>
</evidence>
<dbReference type="SUPFAM" id="SSF51735">
    <property type="entry name" value="NAD(P)-binding Rossmann-fold domains"/>
    <property type="match status" value="1"/>
</dbReference>
<name>A0ABP1D3W1_9APHY</name>
<comment type="similarity">
    <text evidence="2">Belongs to the NAD(P)-dependent epimerase/dehydratase family. Dihydroflavonol-4-reductase subfamily.</text>
</comment>
<feature type="domain" description="NAD-dependent epimerase/dehydratase" evidence="3">
    <location>
        <begin position="10"/>
        <end position="99"/>
    </location>
</feature>
<dbReference type="InterPro" id="IPR050425">
    <property type="entry name" value="NAD(P)_dehydrat-like"/>
</dbReference>
<gene>
    <name evidence="4" type="ORF">GFSPODELE1_LOCUS3576</name>
</gene>
<reference evidence="5" key="1">
    <citation type="submission" date="2024-04" db="EMBL/GenBank/DDBJ databases">
        <authorList>
            <person name="Shaw F."/>
            <person name="Minotto A."/>
        </authorList>
    </citation>
    <scope>NUCLEOTIDE SEQUENCE [LARGE SCALE GENOMIC DNA]</scope>
</reference>
<evidence type="ECO:0000313" key="4">
    <source>
        <dbReference type="EMBL" id="CAL1701409.1"/>
    </source>
</evidence>
<sequence length="365" mass="40318">MPAVQPPSIVLVTGASGFSGAWIVRAFLDAGYSVHGTVRSLAKAQYLNNLFKSYDDRFKAVIIEDTSKLGAFDKVVNDEVSAVVHVAGVAHFAPSVDQAGRASYFVRQLRYIFMDQRRLAIFGPNTDSVVDLLQTLLKYGTNVKRFIYMSSAQAMLGKPLTHIYTEDDWNDNAVAEAKEKGSQADGQVLYAASKVLAERAIIDFTEKHKGQIGWDATRIVPVWMFGPIIHDCNSVDNLNLSAKIFYQFLTTEREKDKVNDYASEFIDVRDAADAFVAALRTEEAGGERFILDAGAFTYQNLFDAIHSADPDASGVPYGDPDAPKFSFPGPFCDATKAKKDLKLKEFRGLSECAIDALKSFRERGF</sequence>
<dbReference type="EMBL" id="OZ037945">
    <property type="protein sequence ID" value="CAL1701409.1"/>
    <property type="molecule type" value="Genomic_DNA"/>
</dbReference>
<dbReference type="PANTHER" id="PTHR10366:SF564">
    <property type="entry name" value="STEROL-4-ALPHA-CARBOXYLATE 3-DEHYDROGENASE, DECARBOXYLATING"/>
    <property type="match status" value="1"/>
</dbReference>
<feature type="domain" description="NAD-dependent epimerase/dehydratase" evidence="3">
    <location>
        <begin position="121"/>
        <end position="286"/>
    </location>
</feature>
<dbReference type="InterPro" id="IPR001509">
    <property type="entry name" value="Epimerase_deHydtase"/>
</dbReference>
<dbReference type="Pfam" id="PF01370">
    <property type="entry name" value="Epimerase"/>
    <property type="match status" value="2"/>
</dbReference>
<keyword evidence="1" id="KW-0560">Oxidoreductase</keyword>